<proteinExistence type="predicted"/>
<dbReference type="EMBL" id="PXYX01000067">
    <property type="protein sequence ID" value="PSR23569.1"/>
    <property type="molecule type" value="Genomic_DNA"/>
</dbReference>
<sequence length="197" mass="21845">MLATGFVQSPFVPIAIGFFGLGTCYFVWGGQALFGTPKTSPEVSRALSIWGIWMGGFMQFITGVYLMVGLSWFGVYTHQAPLYMAAVAFTSYGVHWFAIGWRRYIGANDEVDGYMALAFLAISILGVLVFHQAGDVPVTILFALLALIYLLEIPTRLASWTAGVRAIGFVQFITAIWLMYLTYGVVMDVALTQHWWI</sequence>
<comment type="caution">
    <text evidence="2">The sequence shown here is derived from an EMBL/GenBank/DDBJ whole genome shotgun (WGS) entry which is preliminary data.</text>
</comment>
<accession>A0A1R0IS11</accession>
<keyword evidence="1" id="KW-0812">Transmembrane</keyword>
<feature type="transmembrane region" description="Helical" evidence="1">
    <location>
        <begin position="136"/>
        <end position="154"/>
    </location>
</feature>
<evidence type="ECO:0000313" key="2">
    <source>
        <dbReference type="EMBL" id="PSR23569.1"/>
    </source>
</evidence>
<feature type="transmembrane region" description="Helical" evidence="1">
    <location>
        <begin position="46"/>
        <end position="68"/>
    </location>
</feature>
<dbReference type="RefSeq" id="WP_020376259.1">
    <property type="nucleotide sequence ID" value="NZ_MDZD01000032.1"/>
</dbReference>
<reference evidence="2 3" key="1">
    <citation type="journal article" date="2014" name="BMC Genomics">
        <title>Comparison of environmental and isolate Sulfobacillus genomes reveals diverse carbon, sulfur, nitrogen, and hydrogen metabolisms.</title>
        <authorList>
            <person name="Justice N.B."/>
            <person name="Norman A."/>
            <person name="Brown C.T."/>
            <person name="Singh A."/>
            <person name="Thomas B.C."/>
            <person name="Banfield J.F."/>
        </authorList>
    </citation>
    <scope>NUCLEOTIDE SEQUENCE [LARGE SCALE GENOMIC DNA]</scope>
    <source>
        <strain evidence="2">AMDSBA5</strain>
    </source>
</reference>
<feature type="transmembrane region" description="Helical" evidence="1">
    <location>
        <begin position="111"/>
        <end position="130"/>
    </location>
</feature>
<gene>
    <name evidence="2" type="ORF">C7B47_15715</name>
</gene>
<feature type="transmembrane region" description="Helical" evidence="1">
    <location>
        <begin position="12"/>
        <end position="34"/>
    </location>
</feature>
<evidence type="ECO:0000256" key="1">
    <source>
        <dbReference type="SAM" id="Phobius"/>
    </source>
</evidence>
<name>A0A1R0IS11_SULTH</name>
<protein>
    <submittedName>
        <fullName evidence="2">Uncharacterized protein</fullName>
    </submittedName>
</protein>
<feature type="transmembrane region" description="Helical" evidence="1">
    <location>
        <begin position="80"/>
        <end position="99"/>
    </location>
</feature>
<evidence type="ECO:0000313" key="3">
    <source>
        <dbReference type="Proteomes" id="UP000242705"/>
    </source>
</evidence>
<keyword evidence="1" id="KW-0472">Membrane</keyword>
<dbReference type="Proteomes" id="UP000242705">
    <property type="component" value="Unassembled WGS sequence"/>
</dbReference>
<keyword evidence="1" id="KW-1133">Transmembrane helix</keyword>
<dbReference type="AlphaFoldDB" id="A0A1R0IS11"/>
<feature type="transmembrane region" description="Helical" evidence="1">
    <location>
        <begin position="166"/>
        <end position="186"/>
    </location>
</feature>
<organism evidence="2 3">
    <name type="scientific">Sulfobacillus thermosulfidooxidans</name>
    <dbReference type="NCBI Taxonomy" id="28034"/>
    <lineage>
        <taxon>Bacteria</taxon>
        <taxon>Bacillati</taxon>
        <taxon>Bacillota</taxon>
        <taxon>Clostridia</taxon>
        <taxon>Eubacteriales</taxon>
        <taxon>Clostridiales Family XVII. Incertae Sedis</taxon>
        <taxon>Sulfobacillus</taxon>
    </lineage>
</organism>